<proteinExistence type="predicted"/>
<evidence type="ECO:0000313" key="1">
    <source>
        <dbReference type="EMBL" id="ERN20560.1"/>
    </source>
</evidence>
<dbReference type="Proteomes" id="UP000017836">
    <property type="component" value="Unassembled WGS sequence"/>
</dbReference>
<accession>U5DED4</accession>
<dbReference type="AlphaFoldDB" id="U5DED4"/>
<organism evidence="1 2">
    <name type="scientific">Amborella trichopoda</name>
    <dbReference type="NCBI Taxonomy" id="13333"/>
    <lineage>
        <taxon>Eukaryota</taxon>
        <taxon>Viridiplantae</taxon>
        <taxon>Streptophyta</taxon>
        <taxon>Embryophyta</taxon>
        <taxon>Tracheophyta</taxon>
        <taxon>Spermatophyta</taxon>
        <taxon>Magnoliopsida</taxon>
        <taxon>Amborellales</taxon>
        <taxon>Amborellaceae</taxon>
        <taxon>Amborella</taxon>
    </lineage>
</organism>
<dbReference type="Gramene" id="ERN20560">
    <property type="protein sequence ID" value="ERN20560"/>
    <property type="gene ID" value="AMTR_s00070p00029270"/>
</dbReference>
<name>U5DED4_AMBTC</name>
<evidence type="ECO:0000313" key="2">
    <source>
        <dbReference type="Proteomes" id="UP000017836"/>
    </source>
</evidence>
<dbReference type="EMBL" id="KI392058">
    <property type="protein sequence ID" value="ERN20560.1"/>
    <property type="molecule type" value="Genomic_DNA"/>
</dbReference>
<reference evidence="2" key="1">
    <citation type="journal article" date="2013" name="Science">
        <title>The Amborella genome and the evolution of flowering plants.</title>
        <authorList>
            <consortium name="Amborella Genome Project"/>
        </authorList>
    </citation>
    <scope>NUCLEOTIDE SEQUENCE [LARGE SCALE GENOMIC DNA]</scope>
</reference>
<sequence>MAWILSGYLRYRILRPPGRPRRWIPRRSVDISGIDIKGYLTYGILRPVNHEGGYFGVRRRWIPRRSVDISEMDIKGYHLWLDISEIGGYFRDRWPRRLLFRGSPKADIEKIDG</sequence>
<dbReference type="HOGENOM" id="CLU_2136862_0_0_1"/>
<protein>
    <submittedName>
        <fullName evidence="1">Uncharacterized protein</fullName>
    </submittedName>
</protein>
<keyword evidence="2" id="KW-1185">Reference proteome</keyword>
<gene>
    <name evidence="1" type="ORF">AMTR_s00070p00029270</name>
</gene>